<dbReference type="Proteomes" id="UP000070544">
    <property type="component" value="Unassembled WGS sequence"/>
</dbReference>
<sequence length="163" mass="18227">MPLSRFLQEPHLHTFRSTFIQQQARTRVLSVTSARLGRTDGQTILKGNRSVIVKALAGGMVVMGAMYYYFNVVLPDKVYQRARDDFEKRVKFAAHNVLSSAQKKASGLIAEGGEILKESGIGSSAEDTRDVLRKVTGRGKDVLKEVIDEVRVKYTCHKLVQMN</sequence>
<evidence type="ECO:0000313" key="2">
    <source>
        <dbReference type="EMBL" id="KXS22049.1"/>
    </source>
</evidence>
<keyword evidence="1" id="KW-0812">Transmembrane</keyword>
<protein>
    <submittedName>
        <fullName evidence="2">Uncharacterized protein</fullName>
    </submittedName>
</protein>
<proteinExistence type="predicted"/>
<accession>A0A139AZA6</accession>
<name>A0A139AZA6_GONPJ</name>
<keyword evidence="1" id="KW-0472">Membrane</keyword>
<gene>
    <name evidence="2" type="ORF">M427DRAFT_162897</name>
</gene>
<dbReference type="AlphaFoldDB" id="A0A139AZA6"/>
<dbReference type="EMBL" id="KQ965731">
    <property type="protein sequence ID" value="KXS22049.1"/>
    <property type="molecule type" value="Genomic_DNA"/>
</dbReference>
<organism evidence="2 3">
    <name type="scientific">Gonapodya prolifera (strain JEL478)</name>
    <name type="common">Monoblepharis prolifera</name>
    <dbReference type="NCBI Taxonomy" id="1344416"/>
    <lineage>
        <taxon>Eukaryota</taxon>
        <taxon>Fungi</taxon>
        <taxon>Fungi incertae sedis</taxon>
        <taxon>Chytridiomycota</taxon>
        <taxon>Chytridiomycota incertae sedis</taxon>
        <taxon>Monoblepharidomycetes</taxon>
        <taxon>Monoblepharidales</taxon>
        <taxon>Gonapodyaceae</taxon>
        <taxon>Gonapodya</taxon>
    </lineage>
</organism>
<dbReference type="OrthoDB" id="10645311at2759"/>
<keyword evidence="1" id="KW-1133">Transmembrane helix</keyword>
<feature type="transmembrane region" description="Helical" evidence="1">
    <location>
        <begin position="51"/>
        <end position="70"/>
    </location>
</feature>
<keyword evidence="3" id="KW-1185">Reference proteome</keyword>
<reference evidence="2 3" key="1">
    <citation type="journal article" date="2015" name="Genome Biol. Evol.">
        <title>Phylogenomic analyses indicate that early fungi evolved digesting cell walls of algal ancestors of land plants.</title>
        <authorList>
            <person name="Chang Y."/>
            <person name="Wang S."/>
            <person name="Sekimoto S."/>
            <person name="Aerts A.L."/>
            <person name="Choi C."/>
            <person name="Clum A."/>
            <person name="LaButti K.M."/>
            <person name="Lindquist E.A."/>
            <person name="Yee Ngan C."/>
            <person name="Ohm R.A."/>
            <person name="Salamov A.A."/>
            <person name="Grigoriev I.V."/>
            <person name="Spatafora J.W."/>
            <person name="Berbee M.L."/>
        </authorList>
    </citation>
    <scope>NUCLEOTIDE SEQUENCE [LARGE SCALE GENOMIC DNA]</scope>
    <source>
        <strain evidence="2 3">JEL478</strain>
    </source>
</reference>
<evidence type="ECO:0000256" key="1">
    <source>
        <dbReference type="SAM" id="Phobius"/>
    </source>
</evidence>
<evidence type="ECO:0000313" key="3">
    <source>
        <dbReference type="Proteomes" id="UP000070544"/>
    </source>
</evidence>